<name>A0ABW3TJS9_9MICO</name>
<comment type="caution">
    <text evidence="1">The sequence shown here is derived from an EMBL/GenBank/DDBJ whole genome shotgun (WGS) entry which is preliminary data.</text>
</comment>
<dbReference type="Proteomes" id="UP001597181">
    <property type="component" value="Unassembled WGS sequence"/>
</dbReference>
<evidence type="ECO:0000313" key="1">
    <source>
        <dbReference type="EMBL" id="MFD1201001.1"/>
    </source>
</evidence>
<evidence type="ECO:0008006" key="3">
    <source>
        <dbReference type="Google" id="ProtNLM"/>
    </source>
</evidence>
<keyword evidence="2" id="KW-1185">Reference proteome</keyword>
<organism evidence="1 2">
    <name type="scientific">Leucobacter albus</name>
    <dbReference type="NCBI Taxonomy" id="272210"/>
    <lineage>
        <taxon>Bacteria</taxon>
        <taxon>Bacillati</taxon>
        <taxon>Actinomycetota</taxon>
        <taxon>Actinomycetes</taxon>
        <taxon>Micrococcales</taxon>
        <taxon>Microbacteriaceae</taxon>
        <taxon>Leucobacter</taxon>
    </lineage>
</organism>
<dbReference type="RefSeq" id="WP_343959723.1">
    <property type="nucleotide sequence ID" value="NZ_BAAAKZ010000003.1"/>
</dbReference>
<protein>
    <recommendedName>
        <fullName evidence="3">DUF2750 domain-containing protein</fullName>
    </recommendedName>
</protein>
<gene>
    <name evidence="1" type="ORF">ACFQ3U_03745</name>
</gene>
<proteinExistence type="predicted"/>
<evidence type="ECO:0000313" key="2">
    <source>
        <dbReference type="Proteomes" id="UP001597181"/>
    </source>
</evidence>
<dbReference type="EMBL" id="JBHTLY010000001">
    <property type="protein sequence ID" value="MFD1201001.1"/>
    <property type="molecule type" value="Genomic_DNA"/>
</dbReference>
<accession>A0ABW3TJS9</accession>
<reference evidence="2" key="1">
    <citation type="journal article" date="2019" name="Int. J. Syst. Evol. Microbiol.">
        <title>The Global Catalogue of Microorganisms (GCM) 10K type strain sequencing project: providing services to taxonomists for standard genome sequencing and annotation.</title>
        <authorList>
            <consortium name="The Broad Institute Genomics Platform"/>
            <consortium name="The Broad Institute Genome Sequencing Center for Infectious Disease"/>
            <person name="Wu L."/>
            <person name="Ma J."/>
        </authorList>
    </citation>
    <scope>NUCLEOTIDE SEQUENCE [LARGE SCALE GENOMIC DNA]</scope>
    <source>
        <strain evidence="2">CCUG 50213</strain>
    </source>
</reference>
<sequence>MFSSDEWDALIKRAIAQTEAEQLVWASEDTIFSAAVGKYEFVVGSVDNDGRLPYFFGVWNPAVEEYVDKIESRPTAGMATDLESGLSASELIPRVVELARRSASGAVHVFSELLDGLDRLDIRD</sequence>